<dbReference type="Proteomes" id="UP000233276">
    <property type="component" value="Chromosome"/>
</dbReference>
<organism evidence="1 2">
    <name type="scientific">Microbacterium hominis</name>
    <dbReference type="NCBI Taxonomy" id="162426"/>
    <lineage>
        <taxon>Bacteria</taxon>
        <taxon>Bacillati</taxon>
        <taxon>Actinomycetota</taxon>
        <taxon>Actinomycetes</taxon>
        <taxon>Micrococcales</taxon>
        <taxon>Microbacteriaceae</taxon>
        <taxon>Microbacterium</taxon>
    </lineage>
</organism>
<dbReference type="KEGG" id="mhos:CXR34_08400"/>
<name>A0A2K9D9D0_9MICO</name>
<reference evidence="1 2" key="1">
    <citation type="submission" date="2017-12" db="EMBL/GenBank/DDBJ databases">
        <title>Isolation and characterization of estrogens degradatiion strain Microbacterium hominis SJTG1.</title>
        <authorList>
            <person name="Xiong W."/>
            <person name="Yin C."/>
            <person name="Zheng D."/>
            <person name="Liang R."/>
        </authorList>
    </citation>
    <scope>NUCLEOTIDE SEQUENCE [LARGE SCALE GENOMIC DNA]</scope>
    <source>
        <strain evidence="1 2">SJTG1</strain>
    </source>
</reference>
<sequence>MVNMAIVLAVAPAVRSRPDLTLGSDRACSDCGQVKPFDQFEVLRDARGKPARRRTCMSCFTSSSSAATRSHPQLRPQLIACAACKRGLPAQRFPVSPESGARRKVCGMCLDSVREAIQDGSATLSEIAERTGVSRATVSSVRDELRIVVTRERITPNQRAAAVELAKTTGPGANPAEIAAQVDAKPGAIRKLLLKEGLISPGVSRAPISPERLAMAKAHLDDGASYREVARTTGIGIKTLIRHFPDMGADRDNRALLGWINGRPELRELYAELNKGLPAVV</sequence>
<protein>
    <submittedName>
        <fullName evidence="1">Uncharacterized protein</fullName>
    </submittedName>
</protein>
<accession>A0A2K9D9D0</accession>
<dbReference type="InterPro" id="IPR009057">
    <property type="entry name" value="Homeodomain-like_sf"/>
</dbReference>
<dbReference type="SUPFAM" id="SSF46689">
    <property type="entry name" value="Homeodomain-like"/>
    <property type="match status" value="1"/>
</dbReference>
<dbReference type="Gene3D" id="1.10.10.60">
    <property type="entry name" value="Homeodomain-like"/>
    <property type="match status" value="1"/>
</dbReference>
<proteinExistence type="predicted"/>
<dbReference type="EMBL" id="CP025299">
    <property type="protein sequence ID" value="AUG29482.1"/>
    <property type="molecule type" value="Genomic_DNA"/>
</dbReference>
<dbReference type="AlphaFoldDB" id="A0A2K9D9D0"/>
<gene>
    <name evidence="1" type="ORF">CXR34_08400</name>
</gene>
<evidence type="ECO:0000313" key="2">
    <source>
        <dbReference type="Proteomes" id="UP000233276"/>
    </source>
</evidence>
<evidence type="ECO:0000313" key="1">
    <source>
        <dbReference type="EMBL" id="AUG29482.1"/>
    </source>
</evidence>